<name>A0AAP0P0Z8_9MAGN</name>
<evidence type="ECO:0000313" key="2">
    <source>
        <dbReference type="EMBL" id="KAK9123476.1"/>
    </source>
</evidence>
<protein>
    <submittedName>
        <fullName evidence="2">Uncharacterized protein</fullName>
    </submittedName>
</protein>
<sequence length="227" mass="25131">MYVAYLSMLPTPPGVGHVTTRHTMPDFMPIVSSGGSVHPASSSLQVPHDTSPSPRHSTEHVSHSLRHLGKDTTPPSNHLAQHRPPLCSDHPIEHGSHSPSSSVPRSTPSISTAGCAGWRVDRVVIALLRLEGQQKTVLIAIGQFQWDSVLDSRIRAAYDRAAYDRKIAKSHGSKASCSRPVSSNDETTDQLRADLERLQTQLLAVIKERDVDRELIREMQQRHGRWE</sequence>
<dbReference type="Proteomes" id="UP001417504">
    <property type="component" value="Unassembled WGS sequence"/>
</dbReference>
<gene>
    <name evidence="2" type="ORF">Sjap_013078</name>
</gene>
<dbReference type="EMBL" id="JBBNAE010000005">
    <property type="protein sequence ID" value="KAK9123476.1"/>
    <property type="molecule type" value="Genomic_DNA"/>
</dbReference>
<evidence type="ECO:0000256" key="1">
    <source>
        <dbReference type="SAM" id="MobiDB-lite"/>
    </source>
</evidence>
<proteinExistence type="predicted"/>
<feature type="compositionally biased region" description="Polar residues" evidence="1">
    <location>
        <begin position="44"/>
        <end position="55"/>
    </location>
</feature>
<evidence type="ECO:0000313" key="3">
    <source>
        <dbReference type="Proteomes" id="UP001417504"/>
    </source>
</evidence>
<organism evidence="2 3">
    <name type="scientific">Stephania japonica</name>
    <dbReference type="NCBI Taxonomy" id="461633"/>
    <lineage>
        <taxon>Eukaryota</taxon>
        <taxon>Viridiplantae</taxon>
        <taxon>Streptophyta</taxon>
        <taxon>Embryophyta</taxon>
        <taxon>Tracheophyta</taxon>
        <taxon>Spermatophyta</taxon>
        <taxon>Magnoliopsida</taxon>
        <taxon>Ranunculales</taxon>
        <taxon>Menispermaceae</taxon>
        <taxon>Menispermoideae</taxon>
        <taxon>Cissampelideae</taxon>
        <taxon>Stephania</taxon>
    </lineage>
</organism>
<dbReference type="AlphaFoldDB" id="A0AAP0P0Z8"/>
<feature type="compositionally biased region" description="Low complexity" evidence="1">
    <location>
        <begin position="97"/>
        <end position="111"/>
    </location>
</feature>
<keyword evidence="3" id="KW-1185">Reference proteome</keyword>
<feature type="region of interest" description="Disordered" evidence="1">
    <location>
        <begin position="26"/>
        <end position="111"/>
    </location>
</feature>
<accession>A0AAP0P0Z8</accession>
<comment type="caution">
    <text evidence="2">The sequence shown here is derived from an EMBL/GenBank/DDBJ whole genome shotgun (WGS) entry which is preliminary data.</text>
</comment>
<reference evidence="2 3" key="1">
    <citation type="submission" date="2024-01" db="EMBL/GenBank/DDBJ databases">
        <title>Genome assemblies of Stephania.</title>
        <authorList>
            <person name="Yang L."/>
        </authorList>
    </citation>
    <scope>NUCLEOTIDE SEQUENCE [LARGE SCALE GENOMIC DNA]</scope>
    <source>
        <strain evidence="2">QJT</strain>
        <tissue evidence="2">Leaf</tissue>
    </source>
</reference>
<feature type="compositionally biased region" description="Low complexity" evidence="1">
    <location>
        <begin position="31"/>
        <end position="43"/>
    </location>
</feature>